<reference evidence="4" key="1">
    <citation type="submission" date="2025-08" db="UniProtKB">
        <authorList>
            <consortium name="RefSeq"/>
        </authorList>
    </citation>
    <scope>IDENTIFICATION</scope>
    <source>
        <tissue evidence="4">Whole body</tissue>
    </source>
</reference>
<name>A0AAJ7J9U8_9HYME</name>
<organism evidence="3 4">
    <name type="scientific">Ceratina calcarata</name>
    <dbReference type="NCBI Taxonomy" id="156304"/>
    <lineage>
        <taxon>Eukaryota</taxon>
        <taxon>Metazoa</taxon>
        <taxon>Ecdysozoa</taxon>
        <taxon>Arthropoda</taxon>
        <taxon>Hexapoda</taxon>
        <taxon>Insecta</taxon>
        <taxon>Pterygota</taxon>
        <taxon>Neoptera</taxon>
        <taxon>Endopterygota</taxon>
        <taxon>Hymenoptera</taxon>
        <taxon>Apocrita</taxon>
        <taxon>Aculeata</taxon>
        <taxon>Apoidea</taxon>
        <taxon>Anthophila</taxon>
        <taxon>Apidae</taxon>
        <taxon>Ceratina</taxon>
        <taxon>Zadontomerus</taxon>
    </lineage>
</organism>
<evidence type="ECO:0000256" key="1">
    <source>
        <dbReference type="SAM" id="MobiDB-lite"/>
    </source>
</evidence>
<gene>
    <name evidence="4" type="primary">LOC108629472</name>
</gene>
<protein>
    <submittedName>
        <fullName evidence="4">Uncharacterized protein KIAA1143 homolog</fullName>
    </submittedName>
</protein>
<dbReference type="RefSeq" id="XP_017887654.1">
    <property type="nucleotide sequence ID" value="XM_018032165.2"/>
</dbReference>
<dbReference type="PANTHER" id="PTHR31195:SF2">
    <property type="entry name" value="GEO02494P1"/>
    <property type="match status" value="1"/>
</dbReference>
<dbReference type="KEGG" id="ccal:108629472"/>
<dbReference type="PANTHER" id="PTHR31195">
    <property type="entry name" value="GEO02494P1"/>
    <property type="match status" value="1"/>
</dbReference>
<dbReference type="InterPro" id="IPR027911">
    <property type="entry name" value="DUF4604"/>
</dbReference>
<sequence>MYASGKMSRKKHNVSYIKPNEPKFLREIKERIGYKEGPTIDTKREVLPQDSDNDEEERNEEKPVVVVLNPEHLTEKEAEAFKKKKSEEDASAPADLSKRIIFSKKNKAADAEINAADKPVKKKMKRKQERTVLSFNEEDDDNL</sequence>
<dbReference type="Proteomes" id="UP000694925">
    <property type="component" value="Unplaced"/>
</dbReference>
<feature type="domain" description="DUF4604" evidence="2">
    <location>
        <begin position="13"/>
        <end position="94"/>
    </location>
</feature>
<feature type="region of interest" description="Disordered" evidence="1">
    <location>
        <begin position="35"/>
        <end position="143"/>
    </location>
</feature>
<evidence type="ECO:0000313" key="3">
    <source>
        <dbReference type="Proteomes" id="UP000694925"/>
    </source>
</evidence>
<evidence type="ECO:0000259" key="2">
    <source>
        <dbReference type="Pfam" id="PF15377"/>
    </source>
</evidence>
<evidence type="ECO:0000313" key="4">
    <source>
        <dbReference type="RefSeq" id="XP_017887654.1"/>
    </source>
</evidence>
<dbReference type="GeneID" id="108629472"/>
<keyword evidence="3" id="KW-1185">Reference proteome</keyword>
<accession>A0AAJ7J9U8</accession>
<dbReference type="AlphaFoldDB" id="A0AAJ7J9U8"/>
<proteinExistence type="predicted"/>
<feature type="compositionally biased region" description="Basic and acidic residues" evidence="1">
    <location>
        <begin position="72"/>
        <end position="88"/>
    </location>
</feature>
<feature type="region of interest" description="Disordered" evidence="1">
    <location>
        <begin position="1"/>
        <end position="20"/>
    </location>
</feature>
<dbReference type="Pfam" id="PF15377">
    <property type="entry name" value="DUF4604"/>
    <property type="match status" value="1"/>
</dbReference>
<dbReference type="InterPro" id="IPR040219">
    <property type="entry name" value="KIAA1143-like"/>
</dbReference>